<protein>
    <submittedName>
        <fullName evidence="2">Antibiotic biosynthesis monooxygenase</fullName>
    </submittedName>
</protein>
<evidence type="ECO:0000313" key="2">
    <source>
        <dbReference type="EMBL" id="MBD2564147.1"/>
    </source>
</evidence>
<dbReference type="EMBL" id="JACJTE010000043">
    <property type="protein sequence ID" value="MBD2564147.1"/>
    <property type="molecule type" value="Genomic_DNA"/>
</dbReference>
<dbReference type="SUPFAM" id="SSF54909">
    <property type="entry name" value="Dimeric alpha+beta barrel"/>
    <property type="match status" value="1"/>
</dbReference>
<dbReference type="PANTHER" id="PTHR33336:SF3">
    <property type="entry name" value="ABM DOMAIN-CONTAINING PROTEIN"/>
    <property type="match status" value="1"/>
</dbReference>
<dbReference type="RefSeq" id="WP_190895414.1">
    <property type="nucleotide sequence ID" value="NZ_JACJTE010000043.1"/>
</dbReference>
<dbReference type="GO" id="GO:0004497">
    <property type="term" value="F:monooxygenase activity"/>
    <property type="evidence" value="ECO:0007669"/>
    <property type="project" value="UniProtKB-KW"/>
</dbReference>
<organism evidence="2 3">
    <name type="scientific">Nostoc linckia FACHB-391</name>
    <dbReference type="NCBI Taxonomy" id="2692906"/>
    <lineage>
        <taxon>Bacteria</taxon>
        <taxon>Bacillati</taxon>
        <taxon>Cyanobacteriota</taxon>
        <taxon>Cyanophyceae</taxon>
        <taxon>Nostocales</taxon>
        <taxon>Nostocaceae</taxon>
        <taxon>Nostoc</taxon>
    </lineage>
</organism>
<comment type="caution">
    <text evidence="2">The sequence shown here is derived from an EMBL/GenBank/DDBJ whole genome shotgun (WGS) entry which is preliminary data.</text>
</comment>
<reference evidence="2 3" key="1">
    <citation type="journal article" date="2020" name="ISME J.">
        <title>Comparative genomics reveals insights into cyanobacterial evolution and habitat adaptation.</title>
        <authorList>
            <person name="Chen M.Y."/>
            <person name="Teng W.K."/>
            <person name="Zhao L."/>
            <person name="Hu C.X."/>
            <person name="Zhou Y.K."/>
            <person name="Han B.P."/>
            <person name="Song L.R."/>
            <person name="Shu W.S."/>
        </authorList>
    </citation>
    <scope>NUCLEOTIDE SEQUENCE [LARGE SCALE GENOMIC DNA]</scope>
    <source>
        <strain evidence="2 3">FACHB-391</strain>
    </source>
</reference>
<proteinExistence type="predicted"/>
<dbReference type="PANTHER" id="PTHR33336">
    <property type="entry name" value="QUINOL MONOOXYGENASE YGIN-RELATED"/>
    <property type="match status" value="1"/>
</dbReference>
<sequence>MSNQQVTVTARLKVKPGLEDKFKQEFQPVIALTLTEEGCINYDLHQSVEDPSLFLLHENWVSQEILAQHLEQPYIKALGEKSGQFLVEPPDVRLWQQIVNNS</sequence>
<keyword evidence="3" id="KW-1185">Reference proteome</keyword>
<dbReference type="Proteomes" id="UP000604661">
    <property type="component" value="Unassembled WGS sequence"/>
</dbReference>
<keyword evidence="2" id="KW-0503">Monooxygenase</keyword>
<dbReference type="PROSITE" id="PS51725">
    <property type="entry name" value="ABM"/>
    <property type="match status" value="1"/>
</dbReference>
<evidence type="ECO:0000259" key="1">
    <source>
        <dbReference type="PROSITE" id="PS51725"/>
    </source>
</evidence>
<dbReference type="InterPro" id="IPR007138">
    <property type="entry name" value="ABM_dom"/>
</dbReference>
<dbReference type="Gene3D" id="3.30.70.100">
    <property type="match status" value="1"/>
</dbReference>
<gene>
    <name evidence="2" type="ORF">H6G95_26795</name>
</gene>
<dbReference type="Pfam" id="PF03992">
    <property type="entry name" value="ABM"/>
    <property type="match status" value="1"/>
</dbReference>
<feature type="domain" description="ABM" evidence="1">
    <location>
        <begin position="6"/>
        <end position="94"/>
    </location>
</feature>
<dbReference type="InterPro" id="IPR050744">
    <property type="entry name" value="AI-2_Isomerase_LsrG"/>
</dbReference>
<name>A0ABR8F1Y1_NOSLI</name>
<accession>A0ABR8F1Y1</accession>
<evidence type="ECO:0000313" key="3">
    <source>
        <dbReference type="Proteomes" id="UP000604661"/>
    </source>
</evidence>
<keyword evidence="2" id="KW-0560">Oxidoreductase</keyword>
<dbReference type="InterPro" id="IPR011008">
    <property type="entry name" value="Dimeric_a/b-barrel"/>
</dbReference>